<dbReference type="RefSeq" id="WP_275822909.1">
    <property type="nucleotide sequence ID" value="NZ_BAAANM010000002.1"/>
</dbReference>
<evidence type="ECO:0000313" key="2">
    <source>
        <dbReference type="Proteomes" id="UP001220022"/>
    </source>
</evidence>
<organism evidence="1 2">
    <name type="scientific">Streptantibioticus ferralitis</name>
    <dbReference type="NCBI Taxonomy" id="236510"/>
    <lineage>
        <taxon>Bacteria</taxon>
        <taxon>Bacillati</taxon>
        <taxon>Actinomycetota</taxon>
        <taxon>Actinomycetes</taxon>
        <taxon>Kitasatosporales</taxon>
        <taxon>Streptomycetaceae</taxon>
        <taxon>Streptantibioticus</taxon>
    </lineage>
</organism>
<comment type="caution">
    <text evidence="1">The sequence shown here is derived from an EMBL/GenBank/DDBJ whole genome shotgun (WGS) entry which is preliminary data.</text>
</comment>
<dbReference type="EMBL" id="JARHTQ010000055">
    <property type="protein sequence ID" value="MDF2261376.1"/>
    <property type="molecule type" value="Genomic_DNA"/>
</dbReference>
<proteinExistence type="predicted"/>
<dbReference type="Proteomes" id="UP001220022">
    <property type="component" value="Unassembled WGS sequence"/>
</dbReference>
<accession>A0ABT5ZCS4</accession>
<gene>
    <name evidence="1" type="ORF">P2L57_38330</name>
</gene>
<sequence length="56" mass="6215">MTRRETITTERMAGAPVARAEDAFRLVYAEVFAEPPYGETAADVAASFRRLRSPDP</sequence>
<name>A0ABT5ZCS4_9ACTN</name>
<reference evidence="1 2" key="1">
    <citation type="submission" date="2023-03" db="EMBL/GenBank/DDBJ databases">
        <title>Draft genome sequence of type strain Streptomyces ferralitis JCM 14344.</title>
        <authorList>
            <person name="Klaysubun C."/>
            <person name="Duangmal K."/>
        </authorList>
    </citation>
    <scope>NUCLEOTIDE SEQUENCE [LARGE SCALE GENOMIC DNA]</scope>
    <source>
        <strain evidence="1 2">JCM 14344</strain>
    </source>
</reference>
<keyword evidence="2" id="KW-1185">Reference proteome</keyword>
<protein>
    <submittedName>
        <fullName evidence="1">Uncharacterized protein</fullName>
    </submittedName>
</protein>
<evidence type="ECO:0000313" key="1">
    <source>
        <dbReference type="EMBL" id="MDF2261376.1"/>
    </source>
</evidence>